<evidence type="ECO:0000256" key="1">
    <source>
        <dbReference type="SAM" id="Phobius"/>
    </source>
</evidence>
<keyword evidence="1" id="KW-0812">Transmembrane</keyword>
<accession>A0A9D1G5U8</accession>
<feature type="transmembrane region" description="Helical" evidence="1">
    <location>
        <begin position="7"/>
        <end position="26"/>
    </location>
</feature>
<keyword evidence="1" id="KW-1133">Transmembrane helix</keyword>
<organism evidence="2 3">
    <name type="scientific">Candidatus Scatomorpha pullistercoris</name>
    <dbReference type="NCBI Taxonomy" id="2840929"/>
    <lineage>
        <taxon>Bacteria</taxon>
        <taxon>Bacillati</taxon>
        <taxon>Bacillota</taxon>
        <taxon>Clostridia</taxon>
        <taxon>Eubacteriales</taxon>
        <taxon>Candidatus Scatomorpha</taxon>
    </lineage>
</organism>
<dbReference type="AlphaFoldDB" id="A0A9D1G5U8"/>
<protein>
    <submittedName>
        <fullName evidence="2">Uncharacterized protein</fullName>
    </submittedName>
</protein>
<reference evidence="2" key="1">
    <citation type="submission" date="2020-10" db="EMBL/GenBank/DDBJ databases">
        <authorList>
            <person name="Gilroy R."/>
        </authorList>
    </citation>
    <scope>NUCLEOTIDE SEQUENCE</scope>
    <source>
        <strain evidence="2">ChiHecec3B27-6122</strain>
    </source>
</reference>
<proteinExistence type="predicted"/>
<dbReference type="Proteomes" id="UP000886876">
    <property type="component" value="Unassembled WGS sequence"/>
</dbReference>
<evidence type="ECO:0000313" key="2">
    <source>
        <dbReference type="EMBL" id="HIS98015.1"/>
    </source>
</evidence>
<name>A0A9D1G5U8_9FIRM</name>
<reference evidence="2" key="2">
    <citation type="journal article" date="2021" name="PeerJ">
        <title>Extensive microbial diversity within the chicken gut microbiome revealed by metagenomics and culture.</title>
        <authorList>
            <person name="Gilroy R."/>
            <person name="Ravi A."/>
            <person name="Getino M."/>
            <person name="Pursley I."/>
            <person name="Horton D.L."/>
            <person name="Alikhan N.F."/>
            <person name="Baker D."/>
            <person name="Gharbi K."/>
            <person name="Hall N."/>
            <person name="Watson M."/>
            <person name="Adriaenssens E.M."/>
            <person name="Foster-Nyarko E."/>
            <person name="Jarju S."/>
            <person name="Secka A."/>
            <person name="Antonio M."/>
            <person name="Oren A."/>
            <person name="Chaudhuri R.R."/>
            <person name="La Ragione R."/>
            <person name="Hildebrand F."/>
            <person name="Pallen M.J."/>
        </authorList>
    </citation>
    <scope>NUCLEOTIDE SEQUENCE</scope>
    <source>
        <strain evidence="2">ChiHecec3B27-6122</strain>
    </source>
</reference>
<sequence length="51" mass="5651">MCRRRGNGNKLGCLVVLAGVLIILALVLPPGFWWFALAIALICCGIWLLRR</sequence>
<dbReference type="EMBL" id="DVJS01000213">
    <property type="protein sequence ID" value="HIS98015.1"/>
    <property type="molecule type" value="Genomic_DNA"/>
</dbReference>
<feature type="transmembrane region" description="Helical" evidence="1">
    <location>
        <begin position="32"/>
        <end position="49"/>
    </location>
</feature>
<gene>
    <name evidence="2" type="ORF">IAD42_08575</name>
</gene>
<keyword evidence="1" id="KW-0472">Membrane</keyword>
<evidence type="ECO:0000313" key="3">
    <source>
        <dbReference type="Proteomes" id="UP000886876"/>
    </source>
</evidence>
<comment type="caution">
    <text evidence="2">The sequence shown here is derived from an EMBL/GenBank/DDBJ whole genome shotgun (WGS) entry which is preliminary data.</text>
</comment>